<reference evidence="1 2" key="1">
    <citation type="submission" date="2023-09" db="EMBL/GenBank/DDBJ databases">
        <authorList>
            <person name="Rey-Velasco X."/>
        </authorList>
    </citation>
    <scope>NUCLEOTIDE SEQUENCE [LARGE SCALE GENOMIC DNA]</scope>
    <source>
        <strain evidence="1 2">F390</strain>
    </source>
</reference>
<comment type="caution">
    <text evidence="1">The sequence shown here is derived from an EMBL/GenBank/DDBJ whole genome shotgun (WGS) entry which is preliminary data.</text>
</comment>
<sequence>NPVQQSWFAQAERHAFMMSEDNGKEGALCSLVRSGFAKPKQMSAPLSFSKPAPALVCLSF</sequence>
<evidence type="ECO:0000313" key="2">
    <source>
        <dbReference type="Proteomes" id="UP001259803"/>
    </source>
</evidence>
<name>A0ABU2ZLV5_9SPHN</name>
<evidence type="ECO:0000313" key="1">
    <source>
        <dbReference type="EMBL" id="MDT0577008.1"/>
    </source>
</evidence>
<gene>
    <name evidence="1" type="ORF">RM533_12605</name>
</gene>
<keyword evidence="2" id="KW-1185">Reference proteome</keyword>
<dbReference type="EMBL" id="JAVRHS010000014">
    <property type="protein sequence ID" value="MDT0577008.1"/>
    <property type="molecule type" value="Genomic_DNA"/>
</dbReference>
<accession>A0ABU2ZLV5</accession>
<proteinExistence type="predicted"/>
<dbReference type="RefSeq" id="WP_311341582.1">
    <property type="nucleotide sequence ID" value="NZ_JAVRHS010000014.1"/>
</dbReference>
<protein>
    <submittedName>
        <fullName evidence="1">Uncharacterized protein</fullName>
    </submittedName>
</protein>
<feature type="non-terminal residue" evidence="1">
    <location>
        <position position="1"/>
    </location>
</feature>
<organism evidence="1 2">
    <name type="scientific">Croceicoccus esteveae</name>
    <dbReference type="NCBI Taxonomy" id="3075597"/>
    <lineage>
        <taxon>Bacteria</taxon>
        <taxon>Pseudomonadati</taxon>
        <taxon>Pseudomonadota</taxon>
        <taxon>Alphaproteobacteria</taxon>
        <taxon>Sphingomonadales</taxon>
        <taxon>Erythrobacteraceae</taxon>
        <taxon>Croceicoccus</taxon>
    </lineage>
</organism>
<dbReference type="Proteomes" id="UP001259803">
    <property type="component" value="Unassembled WGS sequence"/>
</dbReference>